<dbReference type="InParanoid" id="A0A2J6T6E7"/>
<sequence>MEILPCLLLMYIVLHKTELNPPLALQLVIFTPACFLAPESREREFQVDVITSYSPSVGSARRSSEATFVEGDSFRGSPAFASGPAAEMMVRSALLQITSISPSWFILQLHLVFKGVLNGSERIHPEVLLVEFLAKRDCILDSIWKRAHYVEQRSRLS</sequence>
<dbReference type="Proteomes" id="UP000235371">
    <property type="component" value="Unassembled WGS sequence"/>
</dbReference>
<gene>
    <name evidence="1" type="ORF">K444DRAFT_413506</name>
</gene>
<dbReference type="GeneID" id="36580713"/>
<proteinExistence type="predicted"/>
<reference evidence="1 2" key="1">
    <citation type="submission" date="2016-04" db="EMBL/GenBank/DDBJ databases">
        <title>A degradative enzymes factory behind the ericoid mycorrhizal symbiosis.</title>
        <authorList>
            <consortium name="DOE Joint Genome Institute"/>
            <person name="Martino E."/>
            <person name="Morin E."/>
            <person name="Grelet G."/>
            <person name="Kuo A."/>
            <person name="Kohler A."/>
            <person name="Daghino S."/>
            <person name="Barry K."/>
            <person name="Choi C."/>
            <person name="Cichocki N."/>
            <person name="Clum A."/>
            <person name="Copeland A."/>
            <person name="Hainaut M."/>
            <person name="Haridas S."/>
            <person name="Labutti K."/>
            <person name="Lindquist E."/>
            <person name="Lipzen A."/>
            <person name="Khouja H.-R."/>
            <person name="Murat C."/>
            <person name="Ohm R."/>
            <person name="Olson A."/>
            <person name="Spatafora J."/>
            <person name="Veneault-Fourrey C."/>
            <person name="Henrissat B."/>
            <person name="Grigoriev I."/>
            <person name="Martin F."/>
            <person name="Perotto S."/>
        </authorList>
    </citation>
    <scope>NUCLEOTIDE SEQUENCE [LARGE SCALE GENOMIC DNA]</scope>
    <source>
        <strain evidence="1 2">E</strain>
    </source>
</reference>
<dbReference type="AlphaFoldDB" id="A0A2J6T6E7"/>
<accession>A0A2J6T6E7</accession>
<dbReference type="EMBL" id="KZ613817">
    <property type="protein sequence ID" value="PMD58595.1"/>
    <property type="molecule type" value="Genomic_DNA"/>
</dbReference>
<evidence type="ECO:0000313" key="2">
    <source>
        <dbReference type="Proteomes" id="UP000235371"/>
    </source>
</evidence>
<evidence type="ECO:0000313" key="1">
    <source>
        <dbReference type="EMBL" id="PMD58595.1"/>
    </source>
</evidence>
<name>A0A2J6T6E7_9HELO</name>
<protein>
    <submittedName>
        <fullName evidence="1">Uncharacterized protein</fullName>
    </submittedName>
</protein>
<dbReference type="RefSeq" id="XP_024735499.1">
    <property type="nucleotide sequence ID" value="XM_024872633.1"/>
</dbReference>
<organism evidence="1 2">
    <name type="scientific">Hyaloscypha bicolor E</name>
    <dbReference type="NCBI Taxonomy" id="1095630"/>
    <lineage>
        <taxon>Eukaryota</taxon>
        <taxon>Fungi</taxon>
        <taxon>Dikarya</taxon>
        <taxon>Ascomycota</taxon>
        <taxon>Pezizomycotina</taxon>
        <taxon>Leotiomycetes</taxon>
        <taxon>Helotiales</taxon>
        <taxon>Hyaloscyphaceae</taxon>
        <taxon>Hyaloscypha</taxon>
        <taxon>Hyaloscypha bicolor</taxon>
    </lineage>
</organism>
<keyword evidence="2" id="KW-1185">Reference proteome</keyword>